<evidence type="ECO:0000313" key="1">
    <source>
        <dbReference type="EMBL" id="GET40699.1"/>
    </source>
</evidence>
<sequence length="196" mass="21908">MTLPIAPPGRDTDVILVRYPVTSLITDNPWESSAGAALSLPPDWISGEDYDLITIQGRILTINATLLFDSDFEDPPLYYFSAGFNFLVGDLRSVNDRIDQLAQVNSTIYEPYAPIDVITPSGTWSPGSEPLPPPEQEIEIVPRINRRLRRIIAERESRERMTCDLSLILVALRQVLGTSNASILSNQRQQRIKATN</sequence>
<reference evidence="1" key="1">
    <citation type="submission" date="2019-10" db="EMBL/GenBank/DDBJ databases">
        <title>Draft genome sequece of Microseira wollei NIES-4236.</title>
        <authorList>
            <person name="Yamaguchi H."/>
            <person name="Suzuki S."/>
            <person name="Kawachi M."/>
        </authorList>
    </citation>
    <scope>NUCLEOTIDE SEQUENCE</scope>
    <source>
        <strain evidence="1">NIES-4236</strain>
    </source>
</reference>
<evidence type="ECO:0000313" key="2">
    <source>
        <dbReference type="Proteomes" id="UP001050975"/>
    </source>
</evidence>
<protein>
    <submittedName>
        <fullName evidence="1">Uncharacterized protein</fullName>
    </submittedName>
</protein>
<organism evidence="1 2">
    <name type="scientific">Microseira wollei NIES-4236</name>
    <dbReference type="NCBI Taxonomy" id="2530354"/>
    <lineage>
        <taxon>Bacteria</taxon>
        <taxon>Bacillati</taxon>
        <taxon>Cyanobacteriota</taxon>
        <taxon>Cyanophyceae</taxon>
        <taxon>Oscillatoriophycideae</taxon>
        <taxon>Aerosakkonematales</taxon>
        <taxon>Aerosakkonemataceae</taxon>
        <taxon>Microseira</taxon>
    </lineage>
</organism>
<name>A0AAV3XED6_9CYAN</name>
<dbReference type="AlphaFoldDB" id="A0AAV3XED6"/>
<dbReference type="EMBL" id="BLAY01000097">
    <property type="protein sequence ID" value="GET40699.1"/>
    <property type="molecule type" value="Genomic_DNA"/>
</dbReference>
<proteinExistence type="predicted"/>
<comment type="caution">
    <text evidence="1">The sequence shown here is derived from an EMBL/GenBank/DDBJ whole genome shotgun (WGS) entry which is preliminary data.</text>
</comment>
<accession>A0AAV3XED6</accession>
<dbReference type="Proteomes" id="UP001050975">
    <property type="component" value="Unassembled WGS sequence"/>
</dbReference>
<keyword evidence="2" id="KW-1185">Reference proteome</keyword>
<gene>
    <name evidence="1" type="ORF">MiSe_55100</name>
</gene>